<accession>A0ACC1HV48</accession>
<protein>
    <submittedName>
        <fullName evidence="1">Uncharacterized protein</fullName>
    </submittedName>
</protein>
<proteinExistence type="predicted"/>
<evidence type="ECO:0000313" key="2">
    <source>
        <dbReference type="Proteomes" id="UP001145114"/>
    </source>
</evidence>
<reference evidence="1" key="1">
    <citation type="submission" date="2022-06" db="EMBL/GenBank/DDBJ databases">
        <title>Phylogenomic reconstructions and comparative analyses of Kickxellomycotina fungi.</title>
        <authorList>
            <person name="Reynolds N.K."/>
            <person name="Stajich J.E."/>
            <person name="Barry K."/>
            <person name="Grigoriev I.V."/>
            <person name="Crous P."/>
            <person name="Smith M.E."/>
        </authorList>
    </citation>
    <scope>NUCLEOTIDE SEQUENCE</scope>
    <source>
        <strain evidence="1">RSA 2271</strain>
    </source>
</reference>
<feature type="non-terminal residue" evidence="1">
    <location>
        <position position="180"/>
    </location>
</feature>
<keyword evidence="2" id="KW-1185">Reference proteome</keyword>
<organism evidence="1 2">
    <name type="scientific">Spiromyces aspiralis</name>
    <dbReference type="NCBI Taxonomy" id="68401"/>
    <lineage>
        <taxon>Eukaryota</taxon>
        <taxon>Fungi</taxon>
        <taxon>Fungi incertae sedis</taxon>
        <taxon>Zoopagomycota</taxon>
        <taxon>Kickxellomycotina</taxon>
        <taxon>Kickxellomycetes</taxon>
        <taxon>Kickxellales</taxon>
        <taxon>Kickxellaceae</taxon>
        <taxon>Spiromyces</taxon>
    </lineage>
</organism>
<dbReference type="EMBL" id="JAMZIH010000702">
    <property type="protein sequence ID" value="KAJ1678968.1"/>
    <property type="molecule type" value="Genomic_DNA"/>
</dbReference>
<comment type="caution">
    <text evidence="1">The sequence shown here is derived from an EMBL/GenBank/DDBJ whole genome shotgun (WGS) entry which is preliminary data.</text>
</comment>
<evidence type="ECO:0000313" key="1">
    <source>
        <dbReference type="EMBL" id="KAJ1678968.1"/>
    </source>
</evidence>
<dbReference type="Proteomes" id="UP001145114">
    <property type="component" value="Unassembled WGS sequence"/>
</dbReference>
<gene>
    <name evidence="1" type="ORF">EV182_002992</name>
</gene>
<name>A0ACC1HV48_9FUNG</name>
<sequence>MSVLHVRPIMPAITAQARPKSTGPPPRPDDIPEEQVKQVEKWRAKFTNKDSIPYRKYLRLPRFLSTSPGKKPHRRQINNYDATRTHVCGQNVNKVNTKVYMRFVVDHQAWLPEYIRERLKTVASSYINKRGELLVISDKTRSQALNRSDCLDKLWHLLMMASELPREADQEALERIEHLQ</sequence>